<dbReference type="EMBL" id="BMPF01000002">
    <property type="protein sequence ID" value="GGL35340.1"/>
    <property type="molecule type" value="Genomic_DNA"/>
</dbReference>
<dbReference type="AlphaFoldDB" id="A0A830EXV5"/>
<dbReference type="Gene3D" id="3.40.630.10">
    <property type="entry name" value="Zn peptidases"/>
    <property type="match status" value="2"/>
</dbReference>
<evidence type="ECO:0000256" key="7">
    <source>
        <dbReference type="ARBA" id="ARBA00023285"/>
    </source>
</evidence>
<dbReference type="InterPro" id="IPR002933">
    <property type="entry name" value="Peptidase_M20"/>
</dbReference>
<feature type="binding site" evidence="8">
    <location>
        <position position="318"/>
    </location>
    <ligand>
        <name>Zn(2+)</name>
        <dbReference type="ChEBI" id="CHEBI:29105"/>
        <label>2</label>
    </ligand>
</feature>
<dbReference type="InterPro" id="IPR001261">
    <property type="entry name" value="ArgE/DapE_CS"/>
</dbReference>
<dbReference type="EC" id="3.5.1.132" evidence="8"/>
<keyword evidence="1 8" id="KW-0963">Cytoplasm</keyword>
<dbReference type="GO" id="GO:0016811">
    <property type="term" value="F:hydrolase activity, acting on carbon-nitrogen (but not peptide) bonds, in linear amides"/>
    <property type="evidence" value="ECO:0007669"/>
    <property type="project" value="UniProtKB-UniRule"/>
</dbReference>
<comment type="similarity">
    <text evidence="8">Belongs to the peptidase M20A family. LysK subfamily.</text>
</comment>
<dbReference type="PROSITE" id="PS00758">
    <property type="entry name" value="ARGE_DAPE_CPG2_1"/>
    <property type="match status" value="1"/>
</dbReference>
<dbReference type="EC" id="3.5.1.130" evidence="8"/>
<dbReference type="GO" id="GO:0019878">
    <property type="term" value="P:lysine biosynthetic process via aminoadipic acid"/>
    <property type="evidence" value="ECO:0007669"/>
    <property type="project" value="UniProtKB-UniRule"/>
</dbReference>
<dbReference type="PANTHER" id="PTHR43808">
    <property type="entry name" value="ACETYLORNITHINE DEACETYLASE"/>
    <property type="match status" value="1"/>
</dbReference>
<comment type="caution">
    <text evidence="10">The sequence shown here is derived from an EMBL/GenBank/DDBJ whole genome shotgun (WGS) entry which is preliminary data.</text>
</comment>
<evidence type="ECO:0000256" key="6">
    <source>
        <dbReference type="ARBA" id="ARBA00023154"/>
    </source>
</evidence>
<dbReference type="HAMAP" id="MF_01120">
    <property type="entry name" value="LysK"/>
    <property type="match status" value="1"/>
</dbReference>
<feature type="binding site" evidence="8">
    <location>
        <position position="84"/>
    </location>
    <ligand>
        <name>Zn(2+)</name>
        <dbReference type="ChEBI" id="CHEBI:29105"/>
        <label>1</label>
    </ligand>
</feature>
<dbReference type="GO" id="GO:0042450">
    <property type="term" value="P:L-arginine biosynthetic process via ornithine"/>
    <property type="evidence" value="ECO:0007669"/>
    <property type="project" value="UniProtKB-UniRule"/>
</dbReference>
<dbReference type="InterPro" id="IPR050072">
    <property type="entry name" value="Peptidase_M20A"/>
</dbReference>
<dbReference type="UniPathway" id="UPA00033">
    <property type="reaction ID" value="UER00039"/>
</dbReference>
<dbReference type="Pfam" id="PF01546">
    <property type="entry name" value="Peptidase_M20"/>
    <property type="match status" value="1"/>
</dbReference>
<comment type="catalytic activity">
    <reaction evidence="8">
        <text>[amino-group carrier protein]-C-terminal-gamma-(L-lysyl)-L-glutamate + H2O = [amino-group carrier protein]-C-terminal-L-glutamate + L-lysine</text>
        <dbReference type="Rhea" id="RHEA:48684"/>
        <dbReference type="Rhea" id="RHEA-COMP:9693"/>
        <dbReference type="Rhea" id="RHEA-COMP:9715"/>
        <dbReference type="ChEBI" id="CHEBI:15377"/>
        <dbReference type="ChEBI" id="CHEBI:32551"/>
        <dbReference type="ChEBI" id="CHEBI:78525"/>
        <dbReference type="ChEBI" id="CHEBI:78526"/>
        <dbReference type="EC" id="3.5.1.130"/>
    </reaction>
</comment>
<dbReference type="InterPro" id="IPR036264">
    <property type="entry name" value="Bact_exopeptidase_dim_dom"/>
</dbReference>
<dbReference type="SUPFAM" id="SSF55031">
    <property type="entry name" value="Bacterial exopeptidase dimerisation domain"/>
    <property type="match status" value="1"/>
</dbReference>
<evidence type="ECO:0000256" key="5">
    <source>
        <dbReference type="ARBA" id="ARBA00022833"/>
    </source>
</evidence>
<dbReference type="InterPro" id="IPR011650">
    <property type="entry name" value="Peptidase_M20_dimer"/>
</dbReference>
<feature type="domain" description="Peptidase M20 dimerisation" evidence="9">
    <location>
        <begin position="144"/>
        <end position="241"/>
    </location>
</feature>
<organism evidence="10 11">
    <name type="scientific">Halarchaeum grantii</name>
    <dbReference type="NCBI Taxonomy" id="1193105"/>
    <lineage>
        <taxon>Archaea</taxon>
        <taxon>Methanobacteriati</taxon>
        <taxon>Methanobacteriota</taxon>
        <taxon>Stenosarchaea group</taxon>
        <taxon>Halobacteria</taxon>
        <taxon>Halobacteriales</taxon>
        <taxon>Halobacteriaceae</taxon>
    </lineage>
</organism>
<dbReference type="GO" id="GO:0050897">
    <property type="term" value="F:cobalt ion binding"/>
    <property type="evidence" value="ECO:0007669"/>
    <property type="project" value="UniProtKB-UniRule"/>
</dbReference>
<dbReference type="InterPro" id="IPR010175">
    <property type="entry name" value="LysK"/>
</dbReference>
<reference evidence="10 11" key="1">
    <citation type="journal article" date="2019" name="Int. J. Syst. Evol. Microbiol.">
        <title>The Global Catalogue of Microorganisms (GCM) 10K type strain sequencing project: providing services to taxonomists for standard genome sequencing and annotation.</title>
        <authorList>
            <consortium name="The Broad Institute Genomics Platform"/>
            <consortium name="The Broad Institute Genome Sequencing Center for Infectious Disease"/>
            <person name="Wu L."/>
            <person name="Ma J."/>
        </authorList>
    </citation>
    <scope>NUCLEOTIDE SEQUENCE [LARGE SCALE GENOMIC DNA]</scope>
    <source>
        <strain evidence="10 11">JCM 19585</strain>
    </source>
</reference>
<accession>A0A830EXV5</accession>
<comment type="pathway">
    <text evidence="8">Amino-acid biosynthesis; L-lysine biosynthesis via AAA pathway; L-lysine from L-alpha-aminoadipate (Thermus route): step 5/5.</text>
</comment>
<evidence type="ECO:0000256" key="8">
    <source>
        <dbReference type="HAMAP-Rule" id="MF_01120"/>
    </source>
</evidence>
<sequence length="344" mass="36600">MTDARELLRDLVETPSVSGEERAVAERLVSYFEAHGREAYLDDVGNVRAPADDGVLLTSHMDTVPGDIPVREASGELWGRGACDAKGPLAAMAVAAARAGVSFVGVVGEETSSRGARHLVETRDQPEAVINGEPSGWDAVTLGYRGFVKGRFAGETPSAHTSRPGPNALEHAMDWWHDVEETFEAGSESSVFEQVTTKPVEMDGGVSADGLAFEATVEVQLRVPPSLTVEEVRATVEGALPTYVGEEASVAVEWTDAIPPVMESPRNGVAAALRAGIRAEGGETTHLRKTGTSDMNVYRGAWDCPMATYGPGDSSLDHAPDERIDLEEYDRGVAVLTAAAERLQ</sequence>
<dbReference type="Proteomes" id="UP000628840">
    <property type="component" value="Unassembled WGS sequence"/>
</dbReference>
<comment type="function">
    <text evidence="8">Catalyzes the release of L-lysine from [LysW]-gamma-L-lysine and the release of L-ornithine from [LysW]-L-ornithine.</text>
</comment>
<keyword evidence="7 8" id="KW-0170">Cobalt</keyword>
<comment type="cofactor">
    <cofactor evidence="8">
        <name>Zn(2+)</name>
        <dbReference type="ChEBI" id="CHEBI:29105"/>
    </cofactor>
    <cofactor evidence="8">
        <name>Co(2+)</name>
        <dbReference type="ChEBI" id="CHEBI:48828"/>
    </cofactor>
    <text evidence="8">Binds 2 Zn(2+) or Co(2+) ions per subunit.</text>
</comment>
<evidence type="ECO:0000313" key="11">
    <source>
        <dbReference type="Proteomes" id="UP000628840"/>
    </source>
</evidence>
<protein>
    <recommendedName>
        <fullName evidence="8">Putative [LysW]-lysine/[LysW]-ornithine hydrolase</fullName>
        <ecNumber evidence="8">3.5.1.130</ecNumber>
        <ecNumber evidence="8">3.5.1.132</ecNumber>
    </recommendedName>
</protein>
<feature type="binding site" evidence="8">
    <location>
        <position position="84"/>
    </location>
    <ligand>
        <name>Zn(2+)</name>
        <dbReference type="ChEBI" id="CHEBI:29105"/>
        <label>2</label>
    </ligand>
</feature>
<keyword evidence="2 8" id="KW-0028">Amino-acid biosynthesis</keyword>
<dbReference type="PANTHER" id="PTHR43808:SF28">
    <property type="entry name" value="[LYSW]-LYSINE_[LYSW]-ORNITHINE HYDROLASE"/>
    <property type="match status" value="1"/>
</dbReference>
<evidence type="ECO:0000259" key="9">
    <source>
        <dbReference type="Pfam" id="PF07687"/>
    </source>
</evidence>
<evidence type="ECO:0000256" key="3">
    <source>
        <dbReference type="ARBA" id="ARBA00022723"/>
    </source>
</evidence>
<keyword evidence="6 8" id="KW-0457">Lysine biosynthesis</keyword>
<proteinExistence type="inferred from homology"/>
<dbReference type="GO" id="GO:0008270">
    <property type="term" value="F:zinc ion binding"/>
    <property type="evidence" value="ECO:0007669"/>
    <property type="project" value="UniProtKB-UniRule"/>
</dbReference>
<feature type="binding site" evidence="8">
    <location>
        <position position="110"/>
    </location>
    <ligand>
        <name>Zn(2+)</name>
        <dbReference type="ChEBI" id="CHEBI:29105"/>
        <label>2</label>
    </ligand>
</feature>
<keyword evidence="5 8" id="KW-0862">Zinc</keyword>
<evidence type="ECO:0000256" key="1">
    <source>
        <dbReference type="ARBA" id="ARBA00022490"/>
    </source>
</evidence>
<evidence type="ECO:0000256" key="4">
    <source>
        <dbReference type="ARBA" id="ARBA00022801"/>
    </source>
</evidence>
<comment type="catalytic activity">
    <reaction evidence="8">
        <text>[amino-group carrier protein]-C-terminal-gamma-(L-ornithyl)-L-glutamate + H2O = [amino-group carrier protein]-C-terminal-L-glutamate + L-ornithine</text>
        <dbReference type="Rhea" id="RHEA:52676"/>
        <dbReference type="Rhea" id="RHEA-COMP:9693"/>
        <dbReference type="Rhea" id="RHEA-COMP:13328"/>
        <dbReference type="ChEBI" id="CHEBI:15377"/>
        <dbReference type="ChEBI" id="CHEBI:46911"/>
        <dbReference type="ChEBI" id="CHEBI:78525"/>
        <dbReference type="ChEBI" id="CHEBI:136763"/>
        <dbReference type="EC" id="3.5.1.132"/>
    </reaction>
</comment>
<dbReference type="Pfam" id="PF07687">
    <property type="entry name" value="M20_dimer"/>
    <property type="match status" value="1"/>
</dbReference>
<dbReference type="UniPathway" id="UPA00068"/>
<feature type="binding site" evidence="8">
    <location>
        <position position="60"/>
    </location>
    <ligand>
        <name>Zn(2+)</name>
        <dbReference type="ChEBI" id="CHEBI:29105"/>
        <label>1</label>
    </ligand>
</feature>
<dbReference type="SUPFAM" id="SSF53187">
    <property type="entry name" value="Zn-dependent exopeptidases"/>
    <property type="match status" value="1"/>
</dbReference>
<comment type="subcellular location">
    <subcellularLocation>
        <location evidence="8">Cytoplasm</location>
    </subcellularLocation>
</comment>
<dbReference type="NCBIfam" id="TIGR01902">
    <property type="entry name" value="dapE-lys-deAc"/>
    <property type="match status" value="1"/>
</dbReference>
<dbReference type="RefSeq" id="WP_188883182.1">
    <property type="nucleotide sequence ID" value="NZ_BMPF01000002.1"/>
</dbReference>
<evidence type="ECO:0000313" key="10">
    <source>
        <dbReference type="EMBL" id="GGL35340.1"/>
    </source>
</evidence>
<keyword evidence="8" id="KW-0055">Arginine biosynthesis</keyword>
<feature type="active site" description="Proton acceptor" evidence="8">
    <location>
        <position position="109"/>
    </location>
</feature>
<dbReference type="OrthoDB" id="156068at2157"/>
<keyword evidence="11" id="KW-1185">Reference proteome</keyword>
<comment type="pathway">
    <text evidence="8">Amino-acid biosynthesis; L-arginine biosynthesis.</text>
</comment>
<feature type="binding site" evidence="8">
    <location>
        <position position="133"/>
    </location>
    <ligand>
        <name>Zn(2+)</name>
        <dbReference type="ChEBI" id="CHEBI:29105"/>
        <label>1</label>
    </ligand>
</feature>
<dbReference type="GO" id="GO:0005737">
    <property type="term" value="C:cytoplasm"/>
    <property type="evidence" value="ECO:0007669"/>
    <property type="project" value="UniProtKB-SubCell"/>
</dbReference>
<dbReference type="NCBIfam" id="NF003367">
    <property type="entry name" value="PRK04443.1"/>
    <property type="match status" value="1"/>
</dbReference>
<name>A0A830EXV5_9EURY</name>
<evidence type="ECO:0000256" key="2">
    <source>
        <dbReference type="ARBA" id="ARBA00022605"/>
    </source>
</evidence>
<keyword evidence="4 8" id="KW-0378">Hydrolase</keyword>
<feature type="active site" evidence="8">
    <location>
        <position position="62"/>
    </location>
</feature>
<gene>
    <name evidence="8 10" type="primary">lysK</name>
    <name evidence="10" type="ORF">GCM10009037_18780</name>
</gene>
<keyword evidence="3 8" id="KW-0479">Metal-binding</keyword>